<evidence type="ECO:0000313" key="2">
    <source>
        <dbReference type="Proteomes" id="UP001172386"/>
    </source>
</evidence>
<dbReference type="Proteomes" id="UP001172386">
    <property type="component" value="Unassembled WGS sequence"/>
</dbReference>
<proteinExistence type="predicted"/>
<comment type="caution">
    <text evidence="1">The sequence shown here is derived from an EMBL/GenBank/DDBJ whole genome shotgun (WGS) entry which is preliminary data.</text>
</comment>
<reference evidence="1" key="1">
    <citation type="submission" date="2022-10" db="EMBL/GenBank/DDBJ databases">
        <title>Culturing micro-colonial fungi from biological soil crusts in the Mojave desert and describing Neophaeococcomyces mojavensis, and introducing the new genera and species Taxawa tesnikishii.</title>
        <authorList>
            <person name="Kurbessoian T."/>
            <person name="Stajich J.E."/>
        </authorList>
    </citation>
    <scope>NUCLEOTIDE SEQUENCE</scope>
    <source>
        <strain evidence="1">JES_112</strain>
    </source>
</reference>
<keyword evidence="2" id="KW-1185">Reference proteome</keyword>
<accession>A0ACC2ZZQ4</accession>
<protein>
    <submittedName>
        <fullName evidence="1">Protein mpe1</fullName>
    </submittedName>
</protein>
<evidence type="ECO:0000313" key="1">
    <source>
        <dbReference type="EMBL" id="KAJ9653154.1"/>
    </source>
</evidence>
<sequence length="642" mass="71389">MSSFVYFKFKSQKDPTRVTIDGPHTDVWNLKREIINISRLGDGTDFDLKIYKENSEEEYTDDTEIIPKDSTVLARRLPASAPGKGRAARYVSGKPPASAKPNATARSNTAAIMDNAMTEEERLKAMLKMTDAQWQQKQEEMSHDTRINIAGGKPFSKKANVPEGEPPHGYVCYRCMQKGHWIQACPTNDDASYDGKPRVKKTTGIPRSMLQKVDKSEIDNLDESQRQNVMVTSDGEYVLAQADKKTWKKFQEQKNASERAQQQVKTGDKELQDRGLQCPIDKRMFVDPRKTPCCGKTYCFECIENALIESDLECPNCHTENVSLERLEPDEDVKDKIKEYQQEKKQGPGSTPTSVAGTPQPESDGASRPTSRDGSKSPKSTASVAGRKRTASDTVDGKADGLAVPAPAMKRQKSGDSDSGTPQPQIESKASQVNGNTSMPTTMTDMQSWMQQMQMPNMGFPQMPFMPNMPINPMMNPMMGMPVNMNMMNGMNPMMPNFNNFMPTNGMNSNLPSNNFNNANNHVDGGSNWQNPHSGRGNFNKYNKKFNNYQNKNSNSNSPAPQQQSQPPEGLSNVPKGPKAMSSGPPAGVPTGPAAANKFSNQQRHQGKEEDNAYMRQPVNPQRAMNRNRGRQGMRTAEYKEL</sequence>
<dbReference type="EMBL" id="JAPDRQ010000164">
    <property type="protein sequence ID" value="KAJ9653154.1"/>
    <property type="molecule type" value="Genomic_DNA"/>
</dbReference>
<name>A0ACC2ZZQ4_9EURO</name>
<organism evidence="1 2">
    <name type="scientific">Neophaeococcomyces mojaviensis</name>
    <dbReference type="NCBI Taxonomy" id="3383035"/>
    <lineage>
        <taxon>Eukaryota</taxon>
        <taxon>Fungi</taxon>
        <taxon>Dikarya</taxon>
        <taxon>Ascomycota</taxon>
        <taxon>Pezizomycotina</taxon>
        <taxon>Eurotiomycetes</taxon>
        <taxon>Chaetothyriomycetidae</taxon>
        <taxon>Chaetothyriales</taxon>
        <taxon>Chaetothyriales incertae sedis</taxon>
        <taxon>Neophaeococcomyces</taxon>
    </lineage>
</organism>
<gene>
    <name evidence="1" type="primary">MPE1</name>
    <name evidence="1" type="ORF">H2198_007615</name>
</gene>